<dbReference type="InterPro" id="IPR011629">
    <property type="entry name" value="CobW-like_C"/>
</dbReference>
<comment type="similarity">
    <text evidence="4">Belongs to the SIMIBI class G3E GTPase family. ZNG1 subfamily.</text>
</comment>
<comment type="catalytic activity">
    <reaction evidence="5">
        <text>GTP + H2O = GDP + phosphate + H(+)</text>
        <dbReference type="Rhea" id="RHEA:19669"/>
        <dbReference type="ChEBI" id="CHEBI:15377"/>
        <dbReference type="ChEBI" id="CHEBI:15378"/>
        <dbReference type="ChEBI" id="CHEBI:37565"/>
        <dbReference type="ChEBI" id="CHEBI:43474"/>
        <dbReference type="ChEBI" id="CHEBI:58189"/>
    </reaction>
    <physiologicalReaction direction="left-to-right" evidence="5">
        <dbReference type="Rhea" id="RHEA:19670"/>
    </physiologicalReaction>
</comment>
<evidence type="ECO:0000256" key="2">
    <source>
        <dbReference type="ARBA" id="ARBA00022801"/>
    </source>
</evidence>
<dbReference type="Gene3D" id="3.40.50.300">
    <property type="entry name" value="P-loop containing nucleotide triphosphate hydrolases"/>
    <property type="match status" value="1"/>
</dbReference>
<dbReference type="SUPFAM" id="SSF52540">
    <property type="entry name" value="P-loop containing nucleoside triphosphate hydrolases"/>
    <property type="match status" value="1"/>
</dbReference>
<feature type="compositionally biased region" description="Basic residues" evidence="6">
    <location>
        <begin position="252"/>
        <end position="265"/>
    </location>
</feature>
<dbReference type="InterPro" id="IPR036627">
    <property type="entry name" value="CobW-likC_sf"/>
</dbReference>
<evidence type="ECO:0000256" key="6">
    <source>
        <dbReference type="SAM" id="MobiDB-lite"/>
    </source>
</evidence>
<feature type="domain" description="CobW C-terminal" evidence="8">
    <location>
        <begin position="280"/>
        <end position="359"/>
    </location>
</feature>
<feature type="domain" description="CobW/HypB/UreG nucleotide-binding" evidence="7">
    <location>
        <begin position="6"/>
        <end position="180"/>
    </location>
</feature>
<dbReference type="Pfam" id="PF07683">
    <property type="entry name" value="CobW_C"/>
    <property type="match status" value="1"/>
</dbReference>
<dbReference type="InterPro" id="IPR003495">
    <property type="entry name" value="CobW/HypB/UreG_nucleotide-bd"/>
</dbReference>
<dbReference type="PANTHER" id="PTHR13748">
    <property type="entry name" value="COBW-RELATED"/>
    <property type="match status" value="1"/>
</dbReference>
<dbReference type="CDD" id="cd03112">
    <property type="entry name" value="CobW-like"/>
    <property type="match status" value="1"/>
</dbReference>
<dbReference type="RefSeq" id="WP_212983236.1">
    <property type="nucleotide sequence ID" value="NZ_BORU01000001.1"/>
</dbReference>
<gene>
    <name evidence="9" type="ORF">J21TS7_15750</name>
</gene>
<proteinExistence type="inferred from homology"/>
<dbReference type="InterPro" id="IPR027417">
    <property type="entry name" value="P-loop_NTPase"/>
</dbReference>
<dbReference type="Pfam" id="PF02492">
    <property type="entry name" value="cobW"/>
    <property type="match status" value="1"/>
</dbReference>
<keyword evidence="10" id="KW-1185">Reference proteome</keyword>
<dbReference type="PANTHER" id="PTHR13748:SF62">
    <property type="entry name" value="COBW DOMAIN-CONTAINING PROTEIN"/>
    <property type="match status" value="1"/>
</dbReference>
<evidence type="ECO:0000313" key="10">
    <source>
        <dbReference type="Proteomes" id="UP000676601"/>
    </source>
</evidence>
<evidence type="ECO:0000259" key="8">
    <source>
        <dbReference type="Pfam" id="PF07683"/>
    </source>
</evidence>
<keyword evidence="2" id="KW-0378">Hydrolase</keyword>
<dbReference type="Gene3D" id="3.30.1220.10">
    <property type="entry name" value="CobW-like, C-terminal domain"/>
    <property type="match status" value="1"/>
</dbReference>
<dbReference type="EMBL" id="BORU01000001">
    <property type="protein sequence ID" value="GIO53257.1"/>
    <property type="molecule type" value="Genomic_DNA"/>
</dbReference>
<feature type="region of interest" description="Disordered" evidence="6">
    <location>
        <begin position="216"/>
        <end position="269"/>
    </location>
</feature>
<keyword evidence="1" id="KW-0547">Nucleotide-binding</keyword>
<evidence type="ECO:0000259" key="7">
    <source>
        <dbReference type="Pfam" id="PF02492"/>
    </source>
</evidence>
<name>A0ABQ4L9L3_9BACL</name>
<evidence type="ECO:0000256" key="4">
    <source>
        <dbReference type="ARBA" id="ARBA00034320"/>
    </source>
</evidence>
<dbReference type="SUPFAM" id="SSF90002">
    <property type="entry name" value="Hypothetical protein YjiA, C-terminal domain"/>
    <property type="match status" value="1"/>
</dbReference>
<evidence type="ECO:0000256" key="3">
    <source>
        <dbReference type="ARBA" id="ARBA00023186"/>
    </source>
</evidence>
<protein>
    <submittedName>
        <fullName evidence="9">Cobalamin biosynthesis protein CobW</fullName>
    </submittedName>
</protein>
<accession>A0ABQ4L9L3</accession>
<evidence type="ECO:0000256" key="1">
    <source>
        <dbReference type="ARBA" id="ARBA00022741"/>
    </source>
</evidence>
<feature type="compositionally biased region" description="Basic and acidic residues" evidence="6">
    <location>
        <begin position="232"/>
        <end position="246"/>
    </location>
</feature>
<evidence type="ECO:0000313" key="9">
    <source>
        <dbReference type="EMBL" id="GIO53257.1"/>
    </source>
</evidence>
<comment type="caution">
    <text evidence="9">The sequence shown here is derived from an EMBL/GenBank/DDBJ whole genome shotgun (WGS) entry which is preliminary data.</text>
</comment>
<dbReference type="InterPro" id="IPR051316">
    <property type="entry name" value="Zinc-reg_GTPase_activator"/>
</dbReference>
<evidence type="ECO:0000256" key="5">
    <source>
        <dbReference type="ARBA" id="ARBA00049117"/>
    </source>
</evidence>
<sequence length="369" mass="41006">MSQTTPIYILSGFLGSGKTTLLQQLIDHWQGEGLLPAVIMNEVGDVNLDGLQVQEQVPMTEMLSGCICCSIRGDLSGEIAGLIQREAPDVIVVEATGIANPMEILEGVSEAALYLPIDLRGIMTVVDSAHLLELYNVQKGKTYRLMQEQIRCASALILNKMDRVTEEEEGLLQSIVERWNGYAGVWKAVRCRVDIPALLDTLGGVKADWTRAADNESKQASEELFPQNGREQNAEPHGESASDHGGESQPLHHPRHAHKSHHHESHAHESHDHVMVYTHYFKGPVESMAFERLIANLPRDVYRAKGVLTFSDTASRFLFQYAFRESDFMKITPQGNVPDVAVFIGEHFSRSELEQALLSLEQGGLRETD</sequence>
<keyword evidence="3" id="KW-0143">Chaperone</keyword>
<reference evidence="9 10" key="1">
    <citation type="submission" date="2021-03" db="EMBL/GenBank/DDBJ databases">
        <title>Antimicrobial resistance genes in bacteria isolated from Japanese honey, and their potential for conferring macrolide and lincosamide resistance in the American foulbrood pathogen Paenibacillus larvae.</title>
        <authorList>
            <person name="Okamoto M."/>
            <person name="Kumagai M."/>
            <person name="Kanamori H."/>
            <person name="Takamatsu D."/>
        </authorList>
    </citation>
    <scope>NUCLEOTIDE SEQUENCE [LARGE SCALE GENOMIC DNA]</scope>
    <source>
        <strain evidence="9 10">J21TS7</strain>
    </source>
</reference>
<organism evidence="9 10">
    <name type="scientific">Paenibacillus cineris</name>
    <dbReference type="NCBI Taxonomy" id="237530"/>
    <lineage>
        <taxon>Bacteria</taxon>
        <taxon>Bacillati</taxon>
        <taxon>Bacillota</taxon>
        <taxon>Bacilli</taxon>
        <taxon>Bacillales</taxon>
        <taxon>Paenibacillaceae</taxon>
        <taxon>Paenibacillus</taxon>
    </lineage>
</organism>
<dbReference type="Proteomes" id="UP000676601">
    <property type="component" value="Unassembled WGS sequence"/>
</dbReference>